<evidence type="ECO:0000313" key="2">
    <source>
        <dbReference type="EMBL" id="MBB5039580.1"/>
    </source>
</evidence>
<dbReference type="GO" id="GO:0008757">
    <property type="term" value="F:S-adenosylmethionine-dependent methyltransferase activity"/>
    <property type="evidence" value="ECO:0007669"/>
    <property type="project" value="InterPro"/>
</dbReference>
<name>A0A7W7YNS1_9BACT</name>
<dbReference type="SUPFAM" id="SSF53335">
    <property type="entry name" value="S-adenosyl-L-methionine-dependent methyltransferases"/>
    <property type="match status" value="1"/>
</dbReference>
<dbReference type="PANTHER" id="PTHR43591">
    <property type="entry name" value="METHYLTRANSFERASE"/>
    <property type="match status" value="1"/>
</dbReference>
<accession>A0A7W7YNS1</accession>
<dbReference type="Proteomes" id="UP000534294">
    <property type="component" value="Unassembled WGS sequence"/>
</dbReference>
<reference evidence="2 3" key="1">
    <citation type="submission" date="2020-08" db="EMBL/GenBank/DDBJ databases">
        <title>Genomic Encyclopedia of Type Strains, Phase IV (KMG-IV): sequencing the most valuable type-strain genomes for metagenomic binning, comparative biology and taxonomic classification.</title>
        <authorList>
            <person name="Goeker M."/>
        </authorList>
    </citation>
    <scope>NUCLEOTIDE SEQUENCE [LARGE SCALE GENOMIC DNA]</scope>
    <source>
        <strain evidence="2 3">DSM 12251</strain>
    </source>
</reference>
<dbReference type="CDD" id="cd02440">
    <property type="entry name" value="AdoMet_MTases"/>
    <property type="match status" value="1"/>
</dbReference>
<dbReference type="AlphaFoldDB" id="A0A7W7YNS1"/>
<keyword evidence="3" id="KW-1185">Reference proteome</keyword>
<protein>
    <submittedName>
        <fullName evidence="2">SAM-dependent methyltransferase</fullName>
    </submittedName>
</protein>
<dbReference type="InterPro" id="IPR013216">
    <property type="entry name" value="Methyltransf_11"/>
</dbReference>
<dbReference type="Gene3D" id="3.40.50.150">
    <property type="entry name" value="Vaccinia Virus protein VP39"/>
    <property type="match status" value="1"/>
</dbReference>
<organism evidence="2 3">
    <name type="scientific">Prosthecobacter dejongeii</name>
    <dbReference type="NCBI Taxonomy" id="48465"/>
    <lineage>
        <taxon>Bacteria</taxon>
        <taxon>Pseudomonadati</taxon>
        <taxon>Verrucomicrobiota</taxon>
        <taxon>Verrucomicrobiia</taxon>
        <taxon>Verrucomicrobiales</taxon>
        <taxon>Verrucomicrobiaceae</taxon>
        <taxon>Prosthecobacter</taxon>
    </lineage>
</organism>
<dbReference type="PANTHER" id="PTHR43591:SF99">
    <property type="entry name" value="OS06G0646000 PROTEIN"/>
    <property type="match status" value="1"/>
</dbReference>
<gene>
    <name evidence="2" type="ORF">HNQ64_003855</name>
</gene>
<keyword evidence="2" id="KW-0489">Methyltransferase</keyword>
<dbReference type="GO" id="GO:0032259">
    <property type="term" value="P:methylation"/>
    <property type="evidence" value="ECO:0007669"/>
    <property type="project" value="UniProtKB-KW"/>
</dbReference>
<dbReference type="InterPro" id="IPR029063">
    <property type="entry name" value="SAM-dependent_MTases_sf"/>
</dbReference>
<feature type="domain" description="Methyltransferase type 11" evidence="1">
    <location>
        <begin position="42"/>
        <end position="136"/>
    </location>
</feature>
<sequence>MSLLRSLARRWLFTFNTIRYRVEWPRIEKAMRMTPCRGVIFDGGAGSGEFIRRCLDLGFEQAVALEYDEGNYAQLQANAGRLHNVRTMRESLLAIPLPDASVDVVLSTQVLEHITDHEKAAAELCRILKPGGYAVITVPRPPEPFPNPEHMREGYTEAELTALFAPYGMKWLASDWFLTRDTVDRMLHCARLPLRGMFVPVALVDGETHLTPKERRSLRPYGLLGVFQKQV</sequence>
<dbReference type="Pfam" id="PF08241">
    <property type="entry name" value="Methyltransf_11"/>
    <property type="match status" value="1"/>
</dbReference>
<keyword evidence="2" id="KW-0808">Transferase</keyword>
<comment type="caution">
    <text evidence="2">The sequence shown here is derived from an EMBL/GenBank/DDBJ whole genome shotgun (WGS) entry which is preliminary data.</text>
</comment>
<dbReference type="RefSeq" id="WP_184211498.1">
    <property type="nucleotide sequence ID" value="NZ_JACHIF010000009.1"/>
</dbReference>
<evidence type="ECO:0000313" key="3">
    <source>
        <dbReference type="Proteomes" id="UP000534294"/>
    </source>
</evidence>
<evidence type="ECO:0000259" key="1">
    <source>
        <dbReference type="Pfam" id="PF08241"/>
    </source>
</evidence>
<dbReference type="EMBL" id="JACHIF010000009">
    <property type="protein sequence ID" value="MBB5039580.1"/>
    <property type="molecule type" value="Genomic_DNA"/>
</dbReference>
<proteinExistence type="predicted"/>